<protein>
    <submittedName>
        <fullName evidence="1">19258_t:CDS:1</fullName>
    </submittedName>
</protein>
<organism evidence="1 2">
    <name type="scientific">Cetraspora pellucida</name>
    <dbReference type="NCBI Taxonomy" id="1433469"/>
    <lineage>
        <taxon>Eukaryota</taxon>
        <taxon>Fungi</taxon>
        <taxon>Fungi incertae sedis</taxon>
        <taxon>Mucoromycota</taxon>
        <taxon>Glomeromycotina</taxon>
        <taxon>Glomeromycetes</taxon>
        <taxon>Diversisporales</taxon>
        <taxon>Gigasporaceae</taxon>
        <taxon>Cetraspora</taxon>
    </lineage>
</organism>
<reference evidence="1" key="1">
    <citation type="submission" date="2021-06" db="EMBL/GenBank/DDBJ databases">
        <authorList>
            <person name="Kallberg Y."/>
            <person name="Tangrot J."/>
            <person name="Rosling A."/>
        </authorList>
    </citation>
    <scope>NUCLEOTIDE SEQUENCE</scope>
    <source>
        <strain evidence="1">FL966</strain>
    </source>
</reference>
<dbReference type="Proteomes" id="UP000789759">
    <property type="component" value="Unassembled WGS sequence"/>
</dbReference>
<sequence>MNKLSENKINEIINYTIDHWTTYFKTKHVNTYLAIIGLKSFINMINDNYQKLWLYNDPHYEKIRLNAKINLTDILTNEYNPKPIYWQEELLHQFSHRVYQELLLMNKNKEDLKKLSNEQIEEIINETIKYWTLFFNTKHENTQLVKSGLYEFINMINNHFTTIWNYHDGYIEKIKKNSKYAVESIITEIYGRKYWYWAEEVLHQVSHHVFQTLLLINKNDQNDLNNNSEENEINNESNNNLLSDQNLKINKILENLNIKFSDNESINDKLNKIINFSEIIKYF</sequence>
<dbReference type="EMBL" id="CAJVQA010056885">
    <property type="protein sequence ID" value="CAG8826104.1"/>
    <property type="molecule type" value="Genomic_DNA"/>
</dbReference>
<dbReference type="AlphaFoldDB" id="A0A9N9KHS1"/>
<accession>A0A9N9KHS1</accession>
<name>A0A9N9KHS1_9GLOM</name>
<comment type="caution">
    <text evidence="1">The sequence shown here is derived from an EMBL/GenBank/DDBJ whole genome shotgun (WGS) entry which is preliminary data.</text>
</comment>
<keyword evidence="2" id="KW-1185">Reference proteome</keyword>
<evidence type="ECO:0000313" key="2">
    <source>
        <dbReference type="Proteomes" id="UP000789759"/>
    </source>
</evidence>
<gene>
    <name evidence="1" type="ORF">CPELLU_LOCUS20181</name>
</gene>
<evidence type="ECO:0000313" key="1">
    <source>
        <dbReference type="EMBL" id="CAG8826104.1"/>
    </source>
</evidence>
<proteinExistence type="predicted"/>